<dbReference type="Pfam" id="PF13183">
    <property type="entry name" value="Fer4_8"/>
    <property type="match status" value="1"/>
</dbReference>
<evidence type="ECO:0000256" key="2">
    <source>
        <dbReference type="ARBA" id="ARBA00022630"/>
    </source>
</evidence>
<dbReference type="GO" id="GO:0071949">
    <property type="term" value="F:FAD binding"/>
    <property type="evidence" value="ECO:0007669"/>
    <property type="project" value="InterPro"/>
</dbReference>
<dbReference type="Pfam" id="PF02754">
    <property type="entry name" value="CCG"/>
    <property type="match status" value="1"/>
</dbReference>
<proteinExistence type="predicted"/>
<dbReference type="InterPro" id="IPR036318">
    <property type="entry name" value="FAD-bd_PCMH-like_sf"/>
</dbReference>
<keyword evidence="4" id="KW-0560">Oxidoreductase</keyword>
<dbReference type="GO" id="GO:1903457">
    <property type="term" value="P:lactate catabolic process"/>
    <property type="evidence" value="ECO:0007669"/>
    <property type="project" value="TreeGrafter"/>
</dbReference>
<dbReference type="SUPFAM" id="SSF56176">
    <property type="entry name" value="FAD-binding/transporter-associated domain-like"/>
    <property type="match status" value="1"/>
</dbReference>
<dbReference type="GO" id="GO:0008720">
    <property type="term" value="F:D-lactate dehydrogenase (NAD+) activity"/>
    <property type="evidence" value="ECO:0007669"/>
    <property type="project" value="TreeGrafter"/>
</dbReference>
<evidence type="ECO:0000313" key="6">
    <source>
        <dbReference type="EMBL" id="REH37048.1"/>
    </source>
</evidence>
<protein>
    <submittedName>
        <fullName evidence="6">FAD/FMN-containing dehydrogenase</fullName>
    </submittedName>
</protein>
<reference evidence="6 7" key="1">
    <citation type="submission" date="2018-08" db="EMBL/GenBank/DDBJ databases">
        <title>Genomic Encyclopedia of Archaeal and Bacterial Type Strains, Phase II (KMG-II): from individual species to whole genera.</title>
        <authorList>
            <person name="Goeker M."/>
        </authorList>
    </citation>
    <scope>NUCLEOTIDE SEQUENCE [LARGE SCALE GENOMIC DNA]</scope>
    <source>
        <strain evidence="6 7">DSM 45791</strain>
    </source>
</reference>
<dbReference type="Gene3D" id="3.30.465.10">
    <property type="match status" value="1"/>
</dbReference>
<comment type="cofactor">
    <cofactor evidence="1">
        <name>FAD</name>
        <dbReference type="ChEBI" id="CHEBI:57692"/>
    </cofactor>
</comment>
<comment type="caution">
    <text evidence="6">The sequence shown here is derived from an EMBL/GenBank/DDBJ whole genome shotgun (WGS) entry which is preliminary data.</text>
</comment>
<evidence type="ECO:0000256" key="3">
    <source>
        <dbReference type="ARBA" id="ARBA00022827"/>
    </source>
</evidence>
<dbReference type="InterPro" id="IPR004113">
    <property type="entry name" value="FAD-bd_oxidored_4_C"/>
</dbReference>
<dbReference type="Proteomes" id="UP000256269">
    <property type="component" value="Unassembled WGS sequence"/>
</dbReference>
<dbReference type="InterPro" id="IPR016166">
    <property type="entry name" value="FAD-bd_PCMH"/>
</dbReference>
<dbReference type="GO" id="GO:0004458">
    <property type="term" value="F:D-lactate dehydrogenase (cytochrome) activity"/>
    <property type="evidence" value="ECO:0007669"/>
    <property type="project" value="TreeGrafter"/>
</dbReference>
<dbReference type="RefSeq" id="WP_116179210.1">
    <property type="nucleotide sequence ID" value="NZ_CP144375.1"/>
</dbReference>
<organism evidence="6 7">
    <name type="scientific">Kutzneria buriramensis</name>
    <dbReference type="NCBI Taxonomy" id="1045776"/>
    <lineage>
        <taxon>Bacteria</taxon>
        <taxon>Bacillati</taxon>
        <taxon>Actinomycetota</taxon>
        <taxon>Actinomycetes</taxon>
        <taxon>Pseudonocardiales</taxon>
        <taxon>Pseudonocardiaceae</taxon>
        <taxon>Kutzneria</taxon>
    </lineage>
</organism>
<evidence type="ECO:0000259" key="5">
    <source>
        <dbReference type="PROSITE" id="PS51387"/>
    </source>
</evidence>
<keyword evidence="7" id="KW-1185">Reference proteome</keyword>
<dbReference type="OrthoDB" id="9770306at2"/>
<dbReference type="Gene3D" id="1.10.45.10">
    <property type="entry name" value="Vanillyl-alcohol Oxidase, Chain A, domain 4"/>
    <property type="match status" value="1"/>
</dbReference>
<gene>
    <name evidence="6" type="ORF">BCF44_11552</name>
</gene>
<dbReference type="InterPro" id="IPR016171">
    <property type="entry name" value="Vanillyl_alc_oxidase_C-sub2"/>
</dbReference>
<name>A0A3E0H3E5_9PSEU</name>
<dbReference type="InterPro" id="IPR017896">
    <property type="entry name" value="4Fe4S_Fe-S-bd"/>
</dbReference>
<keyword evidence="2" id="KW-0285">Flavoprotein</keyword>
<feature type="domain" description="FAD-binding PCMH-type" evidence="5">
    <location>
        <begin position="36"/>
        <end position="250"/>
    </location>
</feature>
<dbReference type="Gene3D" id="3.30.70.2740">
    <property type="match status" value="1"/>
</dbReference>
<dbReference type="PANTHER" id="PTHR11748:SF119">
    <property type="entry name" value="D-2-HYDROXYGLUTARATE DEHYDROGENASE"/>
    <property type="match status" value="1"/>
</dbReference>
<dbReference type="EMBL" id="QUNO01000015">
    <property type="protein sequence ID" value="REH37048.1"/>
    <property type="molecule type" value="Genomic_DNA"/>
</dbReference>
<keyword evidence="3" id="KW-0274">FAD</keyword>
<dbReference type="SUPFAM" id="SSF55103">
    <property type="entry name" value="FAD-linked oxidases, C-terminal domain"/>
    <property type="match status" value="1"/>
</dbReference>
<dbReference type="InterPro" id="IPR004017">
    <property type="entry name" value="Cys_rich_dom"/>
</dbReference>
<dbReference type="PROSITE" id="PS51387">
    <property type="entry name" value="FAD_PCMH"/>
    <property type="match status" value="1"/>
</dbReference>
<dbReference type="InterPro" id="IPR006094">
    <property type="entry name" value="Oxid_FAD_bind_N"/>
</dbReference>
<evidence type="ECO:0000256" key="1">
    <source>
        <dbReference type="ARBA" id="ARBA00001974"/>
    </source>
</evidence>
<dbReference type="AlphaFoldDB" id="A0A3E0H3E5"/>
<dbReference type="InterPro" id="IPR016164">
    <property type="entry name" value="FAD-linked_Oxase-like_C"/>
</dbReference>
<dbReference type="PANTHER" id="PTHR11748">
    <property type="entry name" value="D-LACTATE DEHYDROGENASE"/>
    <property type="match status" value="1"/>
</dbReference>
<evidence type="ECO:0000313" key="7">
    <source>
        <dbReference type="Proteomes" id="UP000256269"/>
    </source>
</evidence>
<dbReference type="InterPro" id="IPR016169">
    <property type="entry name" value="FAD-bd_PCMH_sub2"/>
</dbReference>
<sequence>MVMTSRLVERLRAEVDGEVLADPGTRAMYAADASNYRHVPLTVVRPRTVDAVVAAVGVAAELGVPITSRGAGTSIAGNACGEGLVLDFSRHLNAVLDVDPASRRAVVQPGVVPDALNRLAGRHGLHFAPDPSTHARCTIGGMIGNNACGAHSVAWGKTVDNVESLDVLLPDGTRFDAGLAESPLHGELRTLRDQVMAAVRTGFPRIPRRVSGYNLDQLLPENGLHVGRALVGSEGTCVTVLRATVKLVEVPTSRALVVLGFADTYAAADEVVALLSLDVLAIEGVNDDIVKILRQRKPGTPGLKALPAGRSWLFVETVDPDAVVKAMPGATGSVVVTDPARMRELWRIREDGAGLLTRMPDGAEAWSGWEDAAVPPERLGAYLRDFDKLLGRHGRRGPTYGHYGDGCLHVRIDFDLHGPGYRTFMEEAADLVVSHGGSLSGEHGDGQARSELLPRMYSPEIMAAFRRFKAIFDPRGLMNPGRIVDPLPLDADLRVVVAPARIPLRTKLSLHADGGDLAAASRRCIGVAKCLTASGGVMCPSYRATREEKHSTRGRARLLFDMLNGSVVRGGFRSAEVREALDLCLSCKGCKRDCPVDVDMATYKAEFLHQHYRGRLRPASHYSMGFLPLWLAIAPGLVRRLGDRPLVKRLGGIDPARAMPTVHDRSLRSRLKGRISPSGDPVVLFTDTFTDHFDPQVGVDAVAVLEHLGFAVTLPRKRVCCGLTWMSTGQLGVAKRVLHRTARIMDGSDVPVVGLEPSCTAFLRNDALELTDEPAVQRLAGRVKTFAEQVSPGMEPLGDTKAVMQPHCHQYAELGVDADREVLRTAGVDTQVLDAGCCGLAGNFGFEAGHYDVSVAVAEHALLPAIRATDATVLADGFSCRTQLRQLTDRDPVHLASLLATMIRE</sequence>
<accession>A0A3E0H3E5</accession>
<dbReference type="Pfam" id="PF01565">
    <property type="entry name" value="FAD_binding_4"/>
    <property type="match status" value="1"/>
</dbReference>
<dbReference type="Pfam" id="PF02913">
    <property type="entry name" value="FAD-oxidase_C"/>
    <property type="match status" value="1"/>
</dbReference>
<evidence type="ECO:0000256" key="4">
    <source>
        <dbReference type="ARBA" id="ARBA00023002"/>
    </source>
</evidence>
<dbReference type="SUPFAM" id="SSF46548">
    <property type="entry name" value="alpha-helical ferredoxin"/>
    <property type="match status" value="1"/>
</dbReference>